<comment type="caution">
    <text evidence="7">The sequence shown here is derived from an EMBL/GenBank/DDBJ whole genome shotgun (WGS) entry which is preliminary data.</text>
</comment>
<organism evidence="7 8">
    <name type="scientific">Aspergillus cavernicola</name>
    <dbReference type="NCBI Taxonomy" id="176166"/>
    <lineage>
        <taxon>Eukaryota</taxon>
        <taxon>Fungi</taxon>
        <taxon>Dikarya</taxon>
        <taxon>Ascomycota</taxon>
        <taxon>Pezizomycotina</taxon>
        <taxon>Eurotiomycetes</taxon>
        <taxon>Eurotiomycetidae</taxon>
        <taxon>Eurotiales</taxon>
        <taxon>Aspergillaceae</taxon>
        <taxon>Aspergillus</taxon>
        <taxon>Aspergillus subgen. Nidulantes</taxon>
    </lineage>
</organism>
<keyword evidence="5" id="KW-0408">Iron</keyword>
<dbReference type="Proteomes" id="UP001610335">
    <property type="component" value="Unassembled WGS sequence"/>
</dbReference>
<reference evidence="7 8" key="1">
    <citation type="submission" date="2024-07" db="EMBL/GenBank/DDBJ databases">
        <title>Section-level genome sequencing and comparative genomics of Aspergillus sections Usti and Cavernicolus.</title>
        <authorList>
            <consortium name="Lawrence Berkeley National Laboratory"/>
            <person name="Nybo J.L."/>
            <person name="Vesth T.C."/>
            <person name="Theobald S."/>
            <person name="Frisvad J.C."/>
            <person name="Larsen T.O."/>
            <person name="Kjaerboelling I."/>
            <person name="Rothschild-Mancinelli K."/>
            <person name="Lyhne E.K."/>
            <person name="Kogle M.E."/>
            <person name="Barry K."/>
            <person name="Clum A."/>
            <person name="Na H."/>
            <person name="Ledsgaard L."/>
            <person name="Lin J."/>
            <person name="Lipzen A."/>
            <person name="Kuo A."/>
            <person name="Riley R."/>
            <person name="Mondo S."/>
            <person name="LaButti K."/>
            <person name="Haridas S."/>
            <person name="Pangalinan J."/>
            <person name="Salamov A.A."/>
            <person name="Simmons B.A."/>
            <person name="Magnuson J.K."/>
            <person name="Chen J."/>
            <person name="Drula E."/>
            <person name="Henrissat B."/>
            <person name="Wiebenga A."/>
            <person name="Lubbers R.J."/>
            <person name="Gomes A.C."/>
            <person name="Makela M.R."/>
            <person name="Stajich J."/>
            <person name="Grigoriev I.V."/>
            <person name="Mortensen U.H."/>
            <person name="De vries R.P."/>
            <person name="Baker S.E."/>
            <person name="Andersen M.R."/>
        </authorList>
    </citation>
    <scope>NUCLEOTIDE SEQUENCE [LARGE SCALE GENOMIC DNA]</scope>
    <source>
        <strain evidence="7 8">CBS 600.67</strain>
    </source>
</reference>
<dbReference type="PRINTS" id="PR00463">
    <property type="entry name" value="EP450I"/>
</dbReference>
<evidence type="ECO:0000256" key="3">
    <source>
        <dbReference type="ARBA" id="ARBA00022723"/>
    </source>
</evidence>
<keyword evidence="3" id="KW-0479">Metal-binding</keyword>
<keyword evidence="6" id="KW-0503">Monooxygenase</keyword>
<dbReference type="InterPro" id="IPR047146">
    <property type="entry name" value="Cyt_P450_E_CYP52_fungi"/>
</dbReference>
<dbReference type="PRINTS" id="PR00385">
    <property type="entry name" value="P450"/>
</dbReference>
<dbReference type="InterPro" id="IPR002401">
    <property type="entry name" value="Cyt_P450_E_grp-I"/>
</dbReference>
<evidence type="ECO:0000256" key="1">
    <source>
        <dbReference type="ARBA" id="ARBA00001971"/>
    </source>
</evidence>
<gene>
    <name evidence="7" type="ORF">BDW59DRAFT_6668</name>
</gene>
<dbReference type="PANTHER" id="PTHR24287:SF5">
    <property type="entry name" value="P450, PUTATIVE (EUROFUNG)-RELATED"/>
    <property type="match status" value="1"/>
</dbReference>
<proteinExistence type="inferred from homology"/>
<keyword evidence="4" id="KW-0560">Oxidoreductase</keyword>
<keyword evidence="8" id="KW-1185">Reference proteome</keyword>
<dbReference type="SUPFAM" id="SSF48264">
    <property type="entry name" value="Cytochrome P450"/>
    <property type="match status" value="1"/>
</dbReference>
<evidence type="ECO:0000256" key="4">
    <source>
        <dbReference type="ARBA" id="ARBA00023002"/>
    </source>
</evidence>
<evidence type="ECO:0000313" key="7">
    <source>
        <dbReference type="EMBL" id="KAL2831090.1"/>
    </source>
</evidence>
<evidence type="ECO:0000256" key="6">
    <source>
        <dbReference type="ARBA" id="ARBA00023033"/>
    </source>
</evidence>
<dbReference type="Gene3D" id="1.10.630.10">
    <property type="entry name" value="Cytochrome P450"/>
    <property type="match status" value="1"/>
</dbReference>
<comment type="similarity">
    <text evidence="2">Belongs to the cytochrome P450 family.</text>
</comment>
<dbReference type="PANTHER" id="PTHR24287">
    <property type="entry name" value="P450, PUTATIVE (EUROFUNG)-RELATED"/>
    <property type="match status" value="1"/>
</dbReference>
<sequence>MFVKDRISDLNIFERKVQIMMSMYSLSDEQTDIMDLFYRMTLDAITEFLLGKGINSLENPQTEFAVTMLTVIGWAILKHHSSVANDPSPAQRLYSRGNYYEDFKVINGFMWPFVHSTLNLPEQDLEKRSEKSFTFLHTLANYTRNPKTIRDQVVSVLLAGRDTTAATLSWAFYELSHYPEIYARLRAEILDKVSPMRAPTYEDLKHMPYLRHTIYETLRL</sequence>
<dbReference type="Pfam" id="PF00067">
    <property type="entry name" value="p450"/>
    <property type="match status" value="1"/>
</dbReference>
<evidence type="ECO:0000313" key="8">
    <source>
        <dbReference type="Proteomes" id="UP001610335"/>
    </source>
</evidence>
<evidence type="ECO:0000256" key="5">
    <source>
        <dbReference type="ARBA" id="ARBA00023004"/>
    </source>
</evidence>
<accession>A0ABR4ITL3</accession>
<evidence type="ECO:0000256" key="2">
    <source>
        <dbReference type="ARBA" id="ARBA00010617"/>
    </source>
</evidence>
<dbReference type="InterPro" id="IPR036396">
    <property type="entry name" value="Cyt_P450_sf"/>
</dbReference>
<dbReference type="EMBL" id="JBFXLS010000010">
    <property type="protein sequence ID" value="KAL2831090.1"/>
    <property type="molecule type" value="Genomic_DNA"/>
</dbReference>
<name>A0ABR4ITL3_9EURO</name>
<dbReference type="InterPro" id="IPR001128">
    <property type="entry name" value="Cyt_P450"/>
</dbReference>
<protein>
    <submittedName>
        <fullName evidence="7">Cytochrome P450</fullName>
    </submittedName>
</protein>
<comment type="cofactor">
    <cofactor evidence="1">
        <name>heme</name>
        <dbReference type="ChEBI" id="CHEBI:30413"/>
    </cofactor>
</comment>